<dbReference type="Proteomes" id="UP001243623">
    <property type="component" value="Chromosome"/>
</dbReference>
<dbReference type="AlphaFoldDB" id="A0A9Y2AKI3"/>
<dbReference type="GO" id="GO:0005737">
    <property type="term" value="C:cytoplasm"/>
    <property type="evidence" value="ECO:0007669"/>
    <property type="project" value="UniProtKB-SubCell"/>
</dbReference>
<reference evidence="7" key="1">
    <citation type="submission" date="2023-03" db="EMBL/GenBank/DDBJ databases">
        <title>Selenobaculum gbiensis gen. nov. sp. nov., a new bacterium isolated from the gut microbiota of IBD patient.</title>
        <authorList>
            <person name="Yeo S."/>
            <person name="Park H."/>
            <person name="Huh C.S."/>
        </authorList>
    </citation>
    <scope>NUCLEOTIDE SEQUENCE</scope>
    <source>
        <strain evidence="7">ICN-92133</strain>
    </source>
</reference>
<protein>
    <recommendedName>
        <fullName evidence="5">Cell division protein SepF</fullName>
    </recommendedName>
</protein>
<dbReference type="Pfam" id="PF04472">
    <property type="entry name" value="SepF"/>
    <property type="match status" value="1"/>
</dbReference>
<dbReference type="RefSeq" id="WP_147668355.1">
    <property type="nucleotide sequence ID" value="NZ_CP120678.1"/>
</dbReference>
<dbReference type="GO" id="GO:0000917">
    <property type="term" value="P:division septum assembly"/>
    <property type="evidence" value="ECO:0007669"/>
    <property type="project" value="UniProtKB-KW"/>
</dbReference>
<dbReference type="PANTHER" id="PTHR35798">
    <property type="entry name" value="CELL DIVISION PROTEIN SEPF"/>
    <property type="match status" value="1"/>
</dbReference>
<comment type="function">
    <text evidence="4 5">Cell division protein that is part of the divisome complex and is recruited early to the Z-ring. Probably stimulates Z-ring formation, perhaps through the cross-linking of FtsZ protofilaments. Its function overlaps with FtsA.</text>
</comment>
<keyword evidence="1 5" id="KW-0132">Cell division</keyword>
<proteinExistence type="inferred from homology"/>
<dbReference type="EMBL" id="CP120678">
    <property type="protein sequence ID" value="WIW71813.1"/>
    <property type="molecule type" value="Genomic_DNA"/>
</dbReference>
<comment type="similarity">
    <text evidence="5">Belongs to the SepF family.</text>
</comment>
<gene>
    <name evidence="5" type="primary">sepF</name>
    <name evidence="7" type="ORF">P3F81_05845</name>
</gene>
<dbReference type="InterPro" id="IPR007561">
    <property type="entry name" value="Cell_div_SepF/SepF-rel"/>
</dbReference>
<dbReference type="KEGG" id="sgbi:P3F81_05845"/>
<comment type="subunit">
    <text evidence="5">Homodimer. Interacts with FtsZ.</text>
</comment>
<dbReference type="HAMAP" id="MF_01197">
    <property type="entry name" value="SepF"/>
    <property type="match status" value="1"/>
</dbReference>
<keyword evidence="5" id="KW-0963">Cytoplasm</keyword>
<sequence length="161" mass="17722">MSFLDKVCGKLGLMDTVDTDEEFKESPLPTENVNETKSKKAAGTSSTATSFSNVINMPKANITAVKPSVKVIVVEPFSFDDAQHIADHLKNHKPVVVNFENTDQEVARRMIDFISGTVYALAGTIKKVGNNIFLCTPSNVDVAYTPKNEEESELVMPWLNK</sequence>
<dbReference type="PANTHER" id="PTHR35798:SF1">
    <property type="entry name" value="CELL DIVISION PROTEIN SEPF"/>
    <property type="match status" value="1"/>
</dbReference>
<evidence type="ECO:0000256" key="4">
    <source>
        <dbReference type="ARBA" id="ARBA00044936"/>
    </source>
</evidence>
<dbReference type="InterPro" id="IPR038594">
    <property type="entry name" value="SepF-like_sf"/>
</dbReference>
<keyword evidence="2 5" id="KW-0717">Septation</keyword>
<feature type="region of interest" description="Disordered" evidence="6">
    <location>
        <begin position="21"/>
        <end position="44"/>
    </location>
</feature>
<dbReference type="InterPro" id="IPR023052">
    <property type="entry name" value="Cell_div_SepF"/>
</dbReference>
<comment type="subcellular location">
    <subcellularLocation>
        <location evidence="5">Cytoplasm</location>
    </subcellularLocation>
    <text evidence="5">Localizes to the division site, in a FtsZ-dependent manner.</text>
</comment>
<organism evidence="7 8">
    <name type="scientific">Selenobaculum gibii</name>
    <dbReference type="NCBI Taxonomy" id="3054208"/>
    <lineage>
        <taxon>Bacteria</taxon>
        <taxon>Bacillati</taxon>
        <taxon>Bacillota</taxon>
        <taxon>Negativicutes</taxon>
        <taxon>Selenomonadales</taxon>
        <taxon>Selenomonadaceae</taxon>
        <taxon>Selenobaculum</taxon>
    </lineage>
</organism>
<evidence type="ECO:0000313" key="7">
    <source>
        <dbReference type="EMBL" id="WIW71813.1"/>
    </source>
</evidence>
<dbReference type="GO" id="GO:0043093">
    <property type="term" value="P:FtsZ-dependent cytokinesis"/>
    <property type="evidence" value="ECO:0007669"/>
    <property type="project" value="UniProtKB-UniRule"/>
</dbReference>
<evidence type="ECO:0000313" key="8">
    <source>
        <dbReference type="Proteomes" id="UP001243623"/>
    </source>
</evidence>
<name>A0A9Y2AKI3_9FIRM</name>
<keyword evidence="8" id="KW-1185">Reference proteome</keyword>
<evidence type="ECO:0000256" key="2">
    <source>
        <dbReference type="ARBA" id="ARBA00023210"/>
    </source>
</evidence>
<dbReference type="Gene3D" id="3.30.110.150">
    <property type="entry name" value="SepF-like protein"/>
    <property type="match status" value="1"/>
</dbReference>
<keyword evidence="3 5" id="KW-0131">Cell cycle</keyword>
<evidence type="ECO:0000256" key="5">
    <source>
        <dbReference type="HAMAP-Rule" id="MF_01197"/>
    </source>
</evidence>
<evidence type="ECO:0000256" key="3">
    <source>
        <dbReference type="ARBA" id="ARBA00023306"/>
    </source>
</evidence>
<evidence type="ECO:0000256" key="1">
    <source>
        <dbReference type="ARBA" id="ARBA00022618"/>
    </source>
</evidence>
<accession>A0A9Y2AKI3</accession>
<evidence type="ECO:0000256" key="6">
    <source>
        <dbReference type="SAM" id="MobiDB-lite"/>
    </source>
</evidence>